<organism evidence="2 3">
    <name type="scientific">Plasmodium ovale wallikeri</name>
    <dbReference type="NCBI Taxonomy" id="864142"/>
    <lineage>
        <taxon>Eukaryota</taxon>
        <taxon>Sar</taxon>
        <taxon>Alveolata</taxon>
        <taxon>Apicomplexa</taxon>
        <taxon>Aconoidasida</taxon>
        <taxon>Haemosporida</taxon>
        <taxon>Plasmodiidae</taxon>
        <taxon>Plasmodium</taxon>
        <taxon>Plasmodium (Plasmodium)</taxon>
    </lineage>
</organism>
<accession>A0A1A8YPB7</accession>
<dbReference type="Proteomes" id="UP000078550">
    <property type="component" value="Unassembled WGS sequence"/>
</dbReference>
<sequence>MMTSLGLDVSPESTQGVHTSIRYCTGKFSPSSHWSPEKEGLASVVVAVAVAVEAVREGYPLPMRIYIQNARFPEGVPNGWIVAKRIA</sequence>
<keyword evidence="4" id="KW-1185">Reference proteome</keyword>
<evidence type="ECO:0000313" key="2">
    <source>
        <dbReference type="EMBL" id="SBT33378.1"/>
    </source>
</evidence>
<name>A0A1A8YPB7_PLAOA</name>
<dbReference type="AlphaFoldDB" id="A0A1A8YPB7"/>
<reference evidence="2" key="1">
    <citation type="submission" date="2016-05" db="EMBL/GenBank/DDBJ databases">
        <authorList>
            <person name="Lavstsen T."/>
            <person name="Jespersen J.S."/>
        </authorList>
    </citation>
    <scope>NUCLEOTIDE SEQUENCE [LARGE SCALE GENOMIC DNA]</scope>
</reference>
<protein>
    <submittedName>
        <fullName evidence="2">Uncharacterized protein</fullName>
    </submittedName>
</protein>
<reference evidence="3 4" key="2">
    <citation type="submission" date="2016-05" db="EMBL/GenBank/DDBJ databases">
        <authorList>
            <person name="Naeem Raeece"/>
        </authorList>
    </citation>
    <scope>NUCLEOTIDE SEQUENCE [LARGE SCALE GENOMIC DNA]</scope>
</reference>
<evidence type="ECO:0000313" key="1">
    <source>
        <dbReference type="EMBL" id="SBT32945.1"/>
    </source>
</evidence>
<evidence type="ECO:0000313" key="4">
    <source>
        <dbReference type="Proteomes" id="UP000078555"/>
    </source>
</evidence>
<dbReference type="EMBL" id="FLRD01000050">
    <property type="protein sequence ID" value="SBT32945.1"/>
    <property type="molecule type" value="Genomic_DNA"/>
</dbReference>
<gene>
    <name evidence="1" type="ORF">POVWA1_014620</name>
    <name evidence="2" type="ORF">POVWA2_014450</name>
</gene>
<evidence type="ECO:0000313" key="3">
    <source>
        <dbReference type="Proteomes" id="UP000078550"/>
    </source>
</evidence>
<dbReference type="Proteomes" id="UP000078555">
    <property type="component" value="Unassembled WGS sequence"/>
</dbReference>
<dbReference type="EMBL" id="FLRE01000061">
    <property type="protein sequence ID" value="SBT33378.1"/>
    <property type="molecule type" value="Genomic_DNA"/>
</dbReference>
<proteinExistence type="predicted"/>